<dbReference type="SUPFAM" id="SSF52540">
    <property type="entry name" value="P-loop containing nucleoside triphosphate hydrolases"/>
    <property type="match status" value="1"/>
</dbReference>
<evidence type="ECO:0000259" key="1">
    <source>
        <dbReference type="Pfam" id="PF13175"/>
    </source>
</evidence>
<protein>
    <submittedName>
        <fullName evidence="2">ATP-binding protein</fullName>
    </submittedName>
</protein>
<evidence type="ECO:0000313" key="2">
    <source>
        <dbReference type="EMBL" id="MBO2007151.1"/>
    </source>
</evidence>
<dbReference type="EMBL" id="JAGETR010000123">
    <property type="protein sequence ID" value="MBO2007151.1"/>
    <property type="molecule type" value="Genomic_DNA"/>
</dbReference>
<gene>
    <name evidence="2" type="ORF">J4732_17190</name>
</gene>
<organism evidence="2">
    <name type="scientific">Serratia marcescens</name>
    <dbReference type="NCBI Taxonomy" id="615"/>
    <lineage>
        <taxon>Bacteria</taxon>
        <taxon>Pseudomonadati</taxon>
        <taxon>Pseudomonadota</taxon>
        <taxon>Gammaproteobacteria</taxon>
        <taxon>Enterobacterales</taxon>
        <taxon>Yersiniaceae</taxon>
        <taxon>Serratia</taxon>
    </lineage>
</organism>
<reference evidence="2" key="1">
    <citation type="submission" date="2021-03" db="EMBL/GenBank/DDBJ databases">
        <title>Molecular epidemiology and mechanisms of colistin and carbapenem resistance in Enterobacteriaceae from clinical isolates, the environment and porcine samples in Pretoria, South Africa.</title>
        <authorList>
            <person name="Bogoshi D."/>
            <person name="Mbelle N.M."/>
            <person name="Naidoo V."/>
            <person name="Osei Sekyere J."/>
        </authorList>
    </citation>
    <scope>NUCLEOTIDE SEQUENCE</scope>
    <source>
        <strain evidence="2">C080</strain>
    </source>
</reference>
<keyword evidence="2" id="KW-0547">Nucleotide-binding</keyword>
<sequence>MLECLVKEKSKISLFQTSSGQQCMILMMIGIVSSISDNSLVCIDEPEISLHPKWQLEFISILQRTFSDYRGCHFCWQLTHLKLYLD</sequence>
<dbReference type="Gene3D" id="3.40.50.300">
    <property type="entry name" value="P-loop containing nucleotide triphosphate hydrolases"/>
    <property type="match status" value="1"/>
</dbReference>
<name>A0A939SRD3_SERMA</name>
<accession>A0A939SRD3</accession>
<dbReference type="InterPro" id="IPR027417">
    <property type="entry name" value="P-loop_NTPase"/>
</dbReference>
<dbReference type="InterPro" id="IPR041685">
    <property type="entry name" value="AAA_GajA/Old/RecF-like"/>
</dbReference>
<feature type="domain" description="Endonuclease GajA/Old nuclease/RecF-like AAA" evidence="1">
    <location>
        <begin position="7"/>
        <end position="68"/>
    </location>
</feature>
<dbReference type="Pfam" id="PF13175">
    <property type="entry name" value="AAA_15"/>
    <property type="match status" value="1"/>
</dbReference>
<dbReference type="GO" id="GO:0005524">
    <property type="term" value="F:ATP binding"/>
    <property type="evidence" value="ECO:0007669"/>
    <property type="project" value="UniProtKB-KW"/>
</dbReference>
<keyword evidence="2" id="KW-0067">ATP-binding</keyword>
<proteinExistence type="predicted"/>
<dbReference type="AlphaFoldDB" id="A0A939SRD3"/>
<comment type="caution">
    <text evidence="2">The sequence shown here is derived from an EMBL/GenBank/DDBJ whole genome shotgun (WGS) entry which is preliminary data.</text>
</comment>